<reference evidence="1" key="2">
    <citation type="submission" date="2022-06" db="UniProtKB">
        <authorList>
            <consortium name="EnsemblMetazoa"/>
        </authorList>
    </citation>
    <scope>IDENTIFICATION</scope>
    <source>
        <strain evidence="1">DF5081</strain>
    </source>
</reference>
<sequence>MEKLDEMGVELDESVNRVMDMCSETPTLHNFEQDVQQVVTYCSELKSYLESDRAGVCPIMLLSTEQAIRRIANTNVPEN</sequence>
<evidence type="ECO:0000313" key="1">
    <source>
        <dbReference type="EnsemblMetazoa" id="CJA23660.1"/>
    </source>
</evidence>
<organism evidence="1 2">
    <name type="scientific">Caenorhabditis japonica</name>
    <dbReference type="NCBI Taxonomy" id="281687"/>
    <lineage>
        <taxon>Eukaryota</taxon>
        <taxon>Metazoa</taxon>
        <taxon>Ecdysozoa</taxon>
        <taxon>Nematoda</taxon>
        <taxon>Chromadorea</taxon>
        <taxon>Rhabditida</taxon>
        <taxon>Rhabditina</taxon>
        <taxon>Rhabditomorpha</taxon>
        <taxon>Rhabditoidea</taxon>
        <taxon>Rhabditidae</taxon>
        <taxon>Peloderinae</taxon>
        <taxon>Caenorhabditis</taxon>
    </lineage>
</organism>
<accession>A0A8R1E6J3</accession>
<dbReference type="EnsemblMetazoa" id="CJA23660.1">
    <property type="protein sequence ID" value="CJA23660.1"/>
    <property type="gene ID" value="WBGene00179232"/>
</dbReference>
<protein>
    <submittedName>
        <fullName evidence="1">Uncharacterized protein</fullName>
    </submittedName>
</protein>
<dbReference type="Proteomes" id="UP000005237">
    <property type="component" value="Unassembled WGS sequence"/>
</dbReference>
<reference evidence="2" key="1">
    <citation type="submission" date="2010-08" db="EMBL/GenBank/DDBJ databases">
        <authorList>
            <consortium name="Caenorhabditis japonica Sequencing Consortium"/>
            <person name="Wilson R.K."/>
        </authorList>
    </citation>
    <scope>NUCLEOTIDE SEQUENCE [LARGE SCALE GENOMIC DNA]</scope>
    <source>
        <strain evidence="2">DF5081</strain>
    </source>
</reference>
<keyword evidence="2" id="KW-1185">Reference proteome</keyword>
<dbReference type="AlphaFoldDB" id="A0A8R1E6J3"/>
<evidence type="ECO:0000313" key="2">
    <source>
        <dbReference type="Proteomes" id="UP000005237"/>
    </source>
</evidence>
<name>A0A8R1E6J3_CAEJA</name>
<proteinExistence type="predicted"/>